<dbReference type="EMBL" id="MU865985">
    <property type="protein sequence ID" value="KAK4443907.1"/>
    <property type="molecule type" value="Genomic_DNA"/>
</dbReference>
<name>A0AAV9G7W6_9PEZI</name>
<evidence type="ECO:0000313" key="3">
    <source>
        <dbReference type="Proteomes" id="UP001321760"/>
    </source>
</evidence>
<comment type="caution">
    <text evidence="2">The sequence shown here is derived from an EMBL/GenBank/DDBJ whole genome shotgun (WGS) entry which is preliminary data.</text>
</comment>
<dbReference type="AlphaFoldDB" id="A0AAV9G7W6"/>
<reference evidence="2" key="1">
    <citation type="journal article" date="2023" name="Mol. Phylogenet. Evol.">
        <title>Genome-scale phylogeny and comparative genomics of the fungal order Sordariales.</title>
        <authorList>
            <person name="Hensen N."/>
            <person name="Bonometti L."/>
            <person name="Westerberg I."/>
            <person name="Brannstrom I.O."/>
            <person name="Guillou S."/>
            <person name="Cros-Aarteil S."/>
            <person name="Calhoun S."/>
            <person name="Haridas S."/>
            <person name="Kuo A."/>
            <person name="Mondo S."/>
            <person name="Pangilinan J."/>
            <person name="Riley R."/>
            <person name="LaButti K."/>
            <person name="Andreopoulos B."/>
            <person name="Lipzen A."/>
            <person name="Chen C."/>
            <person name="Yan M."/>
            <person name="Daum C."/>
            <person name="Ng V."/>
            <person name="Clum A."/>
            <person name="Steindorff A."/>
            <person name="Ohm R.A."/>
            <person name="Martin F."/>
            <person name="Silar P."/>
            <person name="Natvig D.O."/>
            <person name="Lalanne C."/>
            <person name="Gautier V."/>
            <person name="Ament-Velasquez S.L."/>
            <person name="Kruys A."/>
            <person name="Hutchinson M.I."/>
            <person name="Powell A.J."/>
            <person name="Barry K."/>
            <person name="Miller A.N."/>
            <person name="Grigoriev I.V."/>
            <person name="Debuchy R."/>
            <person name="Gladieux P."/>
            <person name="Hiltunen Thoren M."/>
            <person name="Johannesson H."/>
        </authorList>
    </citation>
    <scope>NUCLEOTIDE SEQUENCE</scope>
    <source>
        <strain evidence="2">PSN243</strain>
    </source>
</reference>
<proteinExistence type="predicted"/>
<gene>
    <name evidence="2" type="ORF">QBC34DRAFT_476301</name>
</gene>
<protein>
    <submittedName>
        <fullName evidence="2">Uncharacterized protein</fullName>
    </submittedName>
</protein>
<dbReference type="Proteomes" id="UP001321760">
    <property type="component" value="Unassembled WGS sequence"/>
</dbReference>
<keyword evidence="3" id="KW-1185">Reference proteome</keyword>
<organism evidence="2 3">
    <name type="scientific">Podospora aff. communis PSN243</name>
    <dbReference type="NCBI Taxonomy" id="3040156"/>
    <lineage>
        <taxon>Eukaryota</taxon>
        <taxon>Fungi</taxon>
        <taxon>Dikarya</taxon>
        <taxon>Ascomycota</taxon>
        <taxon>Pezizomycotina</taxon>
        <taxon>Sordariomycetes</taxon>
        <taxon>Sordariomycetidae</taxon>
        <taxon>Sordariales</taxon>
        <taxon>Podosporaceae</taxon>
        <taxon>Podospora</taxon>
    </lineage>
</organism>
<feature type="region of interest" description="Disordered" evidence="1">
    <location>
        <begin position="287"/>
        <end position="310"/>
    </location>
</feature>
<feature type="compositionally biased region" description="Polar residues" evidence="1">
    <location>
        <begin position="288"/>
        <end position="299"/>
    </location>
</feature>
<accession>A0AAV9G7W6</accession>
<evidence type="ECO:0000256" key="1">
    <source>
        <dbReference type="SAM" id="MobiDB-lite"/>
    </source>
</evidence>
<evidence type="ECO:0000313" key="2">
    <source>
        <dbReference type="EMBL" id="KAK4443907.1"/>
    </source>
</evidence>
<reference evidence="2" key="2">
    <citation type="submission" date="2023-05" db="EMBL/GenBank/DDBJ databases">
        <authorList>
            <consortium name="Lawrence Berkeley National Laboratory"/>
            <person name="Steindorff A."/>
            <person name="Hensen N."/>
            <person name="Bonometti L."/>
            <person name="Westerberg I."/>
            <person name="Brannstrom I.O."/>
            <person name="Guillou S."/>
            <person name="Cros-Aarteil S."/>
            <person name="Calhoun S."/>
            <person name="Haridas S."/>
            <person name="Kuo A."/>
            <person name="Mondo S."/>
            <person name="Pangilinan J."/>
            <person name="Riley R."/>
            <person name="Labutti K."/>
            <person name="Andreopoulos B."/>
            <person name="Lipzen A."/>
            <person name="Chen C."/>
            <person name="Yanf M."/>
            <person name="Daum C."/>
            <person name="Ng V."/>
            <person name="Clum A."/>
            <person name="Ohm R."/>
            <person name="Martin F."/>
            <person name="Silar P."/>
            <person name="Natvig D."/>
            <person name="Lalanne C."/>
            <person name="Gautier V."/>
            <person name="Ament-Velasquez S.L."/>
            <person name="Kruys A."/>
            <person name="Hutchinson M.I."/>
            <person name="Powell A.J."/>
            <person name="Barry K."/>
            <person name="Miller A.N."/>
            <person name="Grigoriev I.V."/>
            <person name="Debuchy R."/>
            <person name="Gladieux P."/>
            <person name="Thoren M.H."/>
            <person name="Johannesson H."/>
        </authorList>
    </citation>
    <scope>NUCLEOTIDE SEQUENCE</scope>
    <source>
        <strain evidence="2">PSN243</strain>
    </source>
</reference>
<feature type="region of interest" description="Disordered" evidence="1">
    <location>
        <begin position="81"/>
        <end position="158"/>
    </location>
</feature>
<feature type="compositionally biased region" description="Polar residues" evidence="1">
    <location>
        <begin position="86"/>
        <end position="110"/>
    </location>
</feature>
<sequence>MTFGKPEPGDQFFTRYGVLRLELQVDQGVDVWDEARELLSQRLFGVVFVHGPHRAIGKRRNFNPAVQEGFPPGFILHLLPKPPASYRNSPESTTAAKARTNDQTIAQDGTEQPREKDGPPPSKKRSAEAAGMASSEAEHNDFWKKSPCSGPAPSIPVSQVRTWPRQTDISGKTLLQRQAAGEAIYEYRQDDHEGYFLDSRDRTVNWELQTNGSNIKASAMKVAYDLPSVYAMAHSMMRQMEEAGSQFAVVTAEYPNHADYGEAPPPTRAAHEFTTFRAATVLPENEALQGNTASGSNIVRPSRQERLQPEVEGGQAAALAKLECSVCKKDHHVDVCNVTGSILTPVILSCLFCNSNDHETEECSTLREVDFADPRSLRYYLYDLPSKRASKPRFSGYAMNEFNFLYALKLASLLEEGFPDQSAEDLPWTPQFTRNVMESSRGKDMLEGRVHLKDFKHGMHTIRHLPRDPFWKGKTLGDVLELWESSAQSRDQMIGTVFSSNMRGKISKEIGRQLHHIGLLGENNRISQTALTKLQDATSTGATRLCEELGDEDGNIDDAARLLKLPPVITTPFLAEEKKDAAGNVLAKHVWFRPERVTAPGLDKDTYKKVWAAICKLIRRGYLNVYSPSEAERELHCLFKHSIGRAESLEFTNSE</sequence>